<dbReference type="InterPro" id="IPR032875">
    <property type="entry name" value="Succ_CoA_lig_flav_dom"/>
</dbReference>
<dbReference type="EMBL" id="JAGQNX010000010">
    <property type="protein sequence ID" value="MCA9307961.1"/>
    <property type="molecule type" value="Genomic_DNA"/>
</dbReference>
<accession>A0A955ECB3</accession>
<dbReference type="Pfam" id="PF13549">
    <property type="entry name" value="ATP-grasp_5"/>
    <property type="match status" value="1"/>
</dbReference>
<dbReference type="Pfam" id="PF13380">
    <property type="entry name" value="CoA_binding_2"/>
    <property type="match status" value="1"/>
</dbReference>
<keyword evidence="3" id="KW-0067">ATP-binding</keyword>
<gene>
    <name evidence="5" type="ORF">KC980_00445</name>
</gene>
<comment type="caution">
    <text evidence="5">The sequence shown here is derived from an EMBL/GenBank/DDBJ whole genome shotgun (WGS) entry which is preliminary data.</text>
</comment>
<keyword evidence="1 5" id="KW-0436">Ligase</keyword>
<dbReference type="SUPFAM" id="SSF51735">
    <property type="entry name" value="NAD(P)-binding Rossmann-fold domains"/>
    <property type="match status" value="1"/>
</dbReference>
<evidence type="ECO:0000256" key="3">
    <source>
        <dbReference type="ARBA" id="ARBA00022840"/>
    </source>
</evidence>
<reference evidence="5" key="2">
    <citation type="journal article" date="2021" name="Microbiome">
        <title>Successional dynamics and alternative stable states in a saline activated sludge microbial community over 9 years.</title>
        <authorList>
            <person name="Wang Y."/>
            <person name="Ye J."/>
            <person name="Ju F."/>
            <person name="Liu L."/>
            <person name="Boyd J.A."/>
            <person name="Deng Y."/>
            <person name="Parks D.H."/>
            <person name="Jiang X."/>
            <person name="Yin X."/>
            <person name="Woodcroft B.J."/>
            <person name="Tyson G.W."/>
            <person name="Hugenholtz P."/>
            <person name="Polz M.F."/>
            <person name="Zhang T."/>
        </authorList>
    </citation>
    <scope>NUCLEOTIDE SEQUENCE</scope>
    <source>
        <strain evidence="5">HKST-UBA79</strain>
    </source>
</reference>
<dbReference type="Pfam" id="PF19045">
    <property type="entry name" value="Ligase_CoA_2"/>
    <property type="match status" value="1"/>
</dbReference>
<protein>
    <submittedName>
        <fullName evidence="5">Acetate--CoA ligase family protein</fullName>
    </submittedName>
</protein>
<dbReference type="Pfam" id="PF13607">
    <property type="entry name" value="Succ_CoA_lig"/>
    <property type="match status" value="1"/>
</dbReference>
<dbReference type="PANTHER" id="PTHR43334:SF1">
    <property type="entry name" value="3-HYDROXYPROPIONATE--COA LIGASE [ADP-FORMING]"/>
    <property type="match status" value="1"/>
</dbReference>
<dbReference type="InterPro" id="IPR051538">
    <property type="entry name" value="Acyl-CoA_Synth/Transferase"/>
</dbReference>
<organism evidence="5 6">
    <name type="scientific">candidate division WWE3 bacterium</name>
    <dbReference type="NCBI Taxonomy" id="2053526"/>
    <lineage>
        <taxon>Bacteria</taxon>
        <taxon>Katanobacteria</taxon>
    </lineage>
</organism>
<dbReference type="InterPro" id="IPR036291">
    <property type="entry name" value="NAD(P)-bd_dom_sf"/>
</dbReference>
<dbReference type="GO" id="GO:0043758">
    <property type="term" value="F:acetate-CoA ligase (ADP-forming) activity"/>
    <property type="evidence" value="ECO:0007669"/>
    <property type="project" value="InterPro"/>
</dbReference>
<evidence type="ECO:0000259" key="4">
    <source>
        <dbReference type="SMART" id="SM00881"/>
    </source>
</evidence>
<dbReference type="Gene3D" id="3.40.50.261">
    <property type="entry name" value="Succinyl-CoA synthetase domains"/>
    <property type="match status" value="2"/>
</dbReference>
<dbReference type="InterPro" id="IPR013815">
    <property type="entry name" value="ATP_grasp_subdomain_1"/>
</dbReference>
<reference evidence="5" key="1">
    <citation type="submission" date="2020-04" db="EMBL/GenBank/DDBJ databases">
        <authorList>
            <person name="Zhang T."/>
        </authorList>
    </citation>
    <scope>NUCLEOTIDE SEQUENCE</scope>
    <source>
        <strain evidence="5">HKST-UBA79</strain>
    </source>
</reference>
<dbReference type="Gene3D" id="3.30.1490.20">
    <property type="entry name" value="ATP-grasp fold, A domain"/>
    <property type="match status" value="1"/>
</dbReference>
<evidence type="ECO:0000313" key="6">
    <source>
        <dbReference type="Proteomes" id="UP000740557"/>
    </source>
</evidence>
<dbReference type="InterPro" id="IPR003781">
    <property type="entry name" value="CoA-bd"/>
</dbReference>
<dbReference type="SUPFAM" id="SSF56059">
    <property type="entry name" value="Glutathione synthetase ATP-binding domain-like"/>
    <property type="match status" value="1"/>
</dbReference>
<dbReference type="SMART" id="SM00881">
    <property type="entry name" value="CoA_binding"/>
    <property type="match status" value="1"/>
</dbReference>
<dbReference type="Proteomes" id="UP000740557">
    <property type="component" value="Unassembled WGS sequence"/>
</dbReference>
<dbReference type="SUPFAM" id="SSF52210">
    <property type="entry name" value="Succinyl-CoA synthetase domains"/>
    <property type="match status" value="2"/>
</dbReference>
<proteinExistence type="predicted"/>
<feature type="non-terminal residue" evidence="5">
    <location>
        <position position="641"/>
    </location>
</feature>
<feature type="domain" description="CoA-binding" evidence="4">
    <location>
        <begin position="15"/>
        <end position="110"/>
    </location>
</feature>
<dbReference type="GO" id="GO:0005524">
    <property type="term" value="F:ATP binding"/>
    <property type="evidence" value="ECO:0007669"/>
    <property type="project" value="UniProtKB-KW"/>
</dbReference>
<name>A0A955ECB3_UNCKA</name>
<dbReference type="PANTHER" id="PTHR43334">
    <property type="entry name" value="ACETATE--COA LIGASE [ADP-FORMING]"/>
    <property type="match status" value="1"/>
</dbReference>
<evidence type="ECO:0000313" key="5">
    <source>
        <dbReference type="EMBL" id="MCA9307961.1"/>
    </source>
</evidence>
<evidence type="ECO:0000256" key="2">
    <source>
        <dbReference type="ARBA" id="ARBA00022741"/>
    </source>
</evidence>
<dbReference type="Gene3D" id="3.30.470.20">
    <property type="entry name" value="ATP-grasp fold, B domain"/>
    <property type="match status" value="1"/>
</dbReference>
<evidence type="ECO:0000256" key="1">
    <source>
        <dbReference type="ARBA" id="ARBA00022598"/>
    </source>
</evidence>
<keyword evidence="2" id="KW-0547">Nucleotide-binding</keyword>
<dbReference type="InterPro" id="IPR043938">
    <property type="entry name" value="Ligase_CoA_dom"/>
</dbReference>
<dbReference type="AlphaFoldDB" id="A0A955ECB3"/>
<dbReference type="Gene3D" id="3.40.50.720">
    <property type="entry name" value="NAD(P)-binding Rossmann-like Domain"/>
    <property type="match status" value="1"/>
</dbReference>
<sequence length="641" mass="69502">MLPNPAHQNNVLDKLFYPSSITVVGASSNTQKVGNIVLRNILDSGYKGALYPVNPSTQTILDLKCYSNIASLPGTPDLAVVAIPSTGVNKLLEELSEKNIRNIVIFSAGYKEIGPEGVLLEKQLLESAKLYDLNILGPNCLGFVNNSHNLNATFGKVNAPQGPLNFISQSGAIASSFFDWAAECDLGFNQFITLGNKTVLSENNILEYWLSKFYMQYSQDFFESAKLPSKLSPIGMYLESIVNGQEFVKLVSRITPFNPVFILKPGKTEQSKKAMQSHTGALAGEDNVLETALSTANVIRCQGMEDMFDYSKAFSWSYVPSGNNVAIISNAGGPAVITSDFVAENGLNLVDLSDDTKKLLTTQLPRAASILNPVDVLGDALADRYKIALTSVLEDSAVDSVILILTPQVMTQAEQTAQLIGNLAHHYKKPIFCAFVGGAQVEHAIKLLDQYKVPSFSYPGRAVNCLAQLSNWALRANTMRDNLLNEQVTSIFVSKPKINFDTATSILEQAMSRQAPALTSVESSLLLSSIDLFTPPIKVVENSQHAVDFVANHGWPVVLKLSSEGLLHKSDVGGVITNIRSTKELAYGYEAILGSKRKLIDSTGDNLIEVVIQKQVEDGLELIIGVKKDPNFGAVLMFGAG</sequence>
<dbReference type="InterPro" id="IPR016102">
    <property type="entry name" value="Succinyl-CoA_synth-like"/>
</dbReference>